<dbReference type="Proteomes" id="UP000316714">
    <property type="component" value="Unassembled WGS sequence"/>
</dbReference>
<keyword evidence="3 5" id="KW-1133">Transmembrane helix</keyword>
<evidence type="ECO:0000313" key="6">
    <source>
        <dbReference type="EMBL" id="TWT37127.1"/>
    </source>
</evidence>
<evidence type="ECO:0000256" key="3">
    <source>
        <dbReference type="ARBA" id="ARBA00022989"/>
    </source>
</evidence>
<evidence type="ECO:0000256" key="4">
    <source>
        <dbReference type="ARBA" id="ARBA00023136"/>
    </source>
</evidence>
<keyword evidence="7" id="KW-1185">Reference proteome</keyword>
<comment type="caution">
    <text evidence="6">The sequence shown here is derived from an EMBL/GenBank/DDBJ whole genome shotgun (WGS) entry which is preliminary data.</text>
</comment>
<dbReference type="PANTHER" id="PTHR30168:SF0">
    <property type="entry name" value="INNER MEMBRANE PROTEIN"/>
    <property type="match status" value="1"/>
</dbReference>
<evidence type="ECO:0000256" key="1">
    <source>
        <dbReference type="ARBA" id="ARBA00004167"/>
    </source>
</evidence>
<dbReference type="GO" id="GO:0016020">
    <property type="term" value="C:membrane"/>
    <property type="evidence" value="ECO:0007669"/>
    <property type="project" value="UniProtKB-SubCell"/>
</dbReference>
<dbReference type="Pfam" id="PF04228">
    <property type="entry name" value="Zn_peptidase"/>
    <property type="match status" value="1"/>
</dbReference>
<proteinExistence type="predicted"/>
<evidence type="ECO:0000256" key="2">
    <source>
        <dbReference type="ARBA" id="ARBA00022692"/>
    </source>
</evidence>
<dbReference type="AlphaFoldDB" id="A0A5C5VGP8"/>
<gene>
    <name evidence="6" type="ORF">KOR34_20740</name>
</gene>
<keyword evidence="4 5" id="KW-0472">Membrane</keyword>
<dbReference type="InterPro" id="IPR007343">
    <property type="entry name" value="Uncharacterised_pept_Zn_put"/>
</dbReference>
<dbReference type="RefSeq" id="WP_146564482.1">
    <property type="nucleotide sequence ID" value="NZ_SIHJ01000001.1"/>
</dbReference>
<name>A0A5C5VGP8_9BACT</name>
<reference evidence="6 7" key="1">
    <citation type="submission" date="2019-02" db="EMBL/GenBank/DDBJ databases">
        <title>Deep-cultivation of Planctomycetes and their phenomic and genomic characterization uncovers novel biology.</title>
        <authorList>
            <person name="Wiegand S."/>
            <person name="Jogler M."/>
            <person name="Boedeker C."/>
            <person name="Pinto D."/>
            <person name="Vollmers J."/>
            <person name="Rivas-Marin E."/>
            <person name="Kohn T."/>
            <person name="Peeters S.H."/>
            <person name="Heuer A."/>
            <person name="Rast P."/>
            <person name="Oberbeckmann S."/>
            <person name="Bunk B."/>
            <person name="Jeske O."/>
            <person name="Meyerdierks A."/>
            <person name="Storesund J.E."/>
            <person name="Kallscheuer N."/>
            <person name="Luecker S."/>
            <person name="Lage O.M."/>
            <person name="Pohl T."/>
            <person name="Merkel B.J."/>
            <person name="Hornburger P."/>
            <person name="Mueller R.-W."/>
            <person name="Bruemmer F."/>
            <person name="Labrenz M."/>
            <person name="Spormann A.M."/>
            <person name="Op Den Camp H."/>
            <person name="Overmann J."/>
            <person name="Amann R."/>
            <person name="Jetten M.S.M."/>
            <person name="Mascher T."/>
            <person name="Medema M.H."/>
            <person name="Devos D.P."/>
            <person name="Kaster A.-K."/>
            <person name="Ovreas L."/>
            <person name="Rohde M."/>
            <person name="Galperin M.Y."/>
            <person name="Jogler C."/>
        </authorList>
    </citation>
    <scope>NUCLEOTIDE SEQUENCE [LARGE SCALE GENOMIC DNA]</scope>
    <source>
        <strain evidence="6 7">KOR34</strain>
    </source>
</reference>
<keyword evidence="2 5" id="KW-0812">Transmembrane</keyword>
<dbReference type="PANTHER" id="PTHR30168">
    <property type="entry name" value="PUTATIVE MEMBRANE PROTEIN YPFJ"/>
    <property type="match status" value="1"/>
</dbReference>
<organism evidence="6 7">
    <name type="scientific">Posidoniimonas corsicana</name>
    <dbReference type="NCBI Taxonomy" id="1938618"/>
    <lineage>
        <taxon>Bacteria</taxon>
        <taxon>Pseudomonadati</taxon>
        <taxon>Planctomycetota</taxon>
        <taxon>Planctomycetia</taxon>
        <taxon>Pirellulales</taxon>
        <taxon>Lacipirellulaceae</taxon>
        <taxon>Posidoniimonas</taxon>
    </lineage>
</organism>
<dbReference type="OrthoDB" id="9774900at2"/>
<accession>A0A5C5VGP8</accession>
<evidence type="ECO:0000256" key="5">
    <source>
        <dbReference type="SAM" id="Phobius"/>
    </source>
</evidence>
<sequence length="286" mass="31880">MRTEGRRESTNVEDRRRMSPKAVGIGGGLIGLLIVLAITLLGGNPQQAAKVMEQLDVGQPQQQAADVQLSPEEEEAARFVRVVLADTEDVWTALFREQGAEYTKPTLVLFTGQVQSACGFASAATGPFYCPLDRNVYLDLSFFEEMKRKFNAPGDFAQAYVVAHEIGHHVQNLLGISEQVQAQRRRLSEVEYNRLSVRLELQADYLAGVWAHHAQEKWQVLEPGDIREAIDAATAIGDDRLQRQAQGYVVPESFTHGTSEQRVRWFYKGLQSGDMLGGNTFEAEQL</sequence>
<dbReference type="EMBL" id="SIHJ01000001">
    <property type="protein sequence ID" value="TWT37127.1"/>
    <property type="molecule type" value="Genomic_DNA"/>
</dbReference>
<comment type="subcellular location">
    <subcellularLocation>
        <location evidence="1">Membrane</location>
        <topology evidence="1">Single-pass membrane protein</topology>
    </subcellularLocation>
</comment>
<evidence type="ECO:0000313" key="7">
    <source>
        <dbReference type="Proteomes" id="UP000316714"/>
    </source>
</evidence>
<feature type="transmembrane region" description="Helical" evidence="5">
    <location>
        <begin position="21"/>
        <end position="42"/>
    </location>
</feature>
<protein>
    <submittedName>
        <fullName evidence="6">Putative neutral zinc metallopeptidase</fullName>
    </submittedName>
</protein>